<organism evidence="1 2">
    <name type="scientific">Dreissena polymorpha</name>
    <name type="common">Zebra mussel</name>
    <name type="synonym">Mytilus polymorpha</name>
    <dbReference type="NCBI Taxonomy" id="45954"/>
    <lineage>
        <taxon>Eukaryota</taxon>
        <taxon>Metazoa</taxon>
        <taxon>Spiralia</taxon>
        <taxon>Lophotrochozoa</taxon>
        <taxon>Mollusca</taxon>
        <taxon>Bivalvia</taxon>
        <taxon>Autobranchia</taxon>
        <taxon>Heteroconchia</taxon>
        <taxon>Euheterodonta</taxon>
        <taxon>Imparidentia</taxon>
        <taxon>Neoheterodontei</taxon>
        <taxon>Myida</taxon>
        <taxon>Dreissenoidea</taxon>
        <taxon>Dreissenidae</taxon>
        <taxon>Dreissena</taxon>
    </lineage>
</organism>
<gene>
    <name evidence="1" type="ORF">DPMN_118007</name>
</gene>
<keyword evidence="2" id="KW-1185">Reference proteome</keyword>
<protein>
    <submittedName>
        <fullName evidence="1">Uncharacterized protein</fullName>
    </submittedName>
</protein>
<reference evidence="1" key="1">
    <citation type="journal article" date="2019" name="bioRxiv">
        <title>The Genome of the Zebra Mussel, Dreissena polymorpha: A Resource for Invasive Species Research.</title>
        <authorList>
            <person name="McCartney M.A."/>
            <person name="Auch B."/>
            <person name="Kono T."/>
            <person name="Mallez S."/>
            <person name="Zhang Y."/>
            <person name="Obille A."/>
            <person name="Becker A."/>
            <person name="Abrahante J.E."/>
            <person name="Garbe J."/>
            <person name="Badalamenti J.P."/>
            <person name="Herman A."/>
            <person name="Mangelson H."/>
            <person name="Liachko I."/>
            <person name="Sullivan S."/>
            <person name="Sone E.D."/>
            <person name="Koren S."/>
            <person name="Silverstein K.A.T."/>
            <person name="Beckman K.B."/>
            <person name="Gohl D.M."/>
        </authorList>
    </citation>
    <scope>NUCLEOTIDE SEQUENCE</scope>
    <source>
        <strain evidence="1">Duluth1</strain>
        <tissue evidence="1">Whole animal</tissue>
    </source>
</reference>
<dbReference type="AlphaFoldDB" id="A0A9D4GJA0"/>
<comment type="caution">
    <text evidence="1">The sequence shown here is derived from an EMBL/GenBank/DDBJ whole genome shotgun (WGS) entry which is preliminary data.</text>
</comment>
<dbReference type="EMBL" id="JAIWYP010000005">
    <property type="protein sequence ID" value="KAH3816491.1"/>
    <property type="molecule type" value="Genomic_DNA"/>
</dbReference>
<reference evidence="1" key="2">
    <citation type="submission" date="2020-11" db="EMBL/GenBank/DDBJ databases">
        <authorList>
            <person name="McCartney M.A."/>
            <person name="Auch B."/>
            <person name="Kono T."/>
            <person name="Mallez S."/>
            <person name="Becker A."/>
            <person name="Gohl D.M."/>
            <person name="Silverstein K.A.T."/>
            <person name="Koren S."/>
            <person name="Bechman K.B."/>
            <person name="Herman A."/>
            <person name="Abrahante J.E."/>
            <person name="Garbe J."/>
        </authorList>
    </citation>
    <scope>NUCLEOTIDE SEQUENCE</scope>
    <source>
        <strain evidence="1">Duluth1</strain>
        <tissue evidence="1">Whole animal</tissue>
    </source>
</reference>
<sequence length="186" mass="22213">MWTTDGRKTDKDSNQFHEEVLTRINSPTPGSYILQNKRTIFKLIQDIIKTNLTKKNAPPPGSNIFQPNVTIFNLVQYIIWRNLLTKKKAPPNCGHVFQATRTIFEIVQDIIRTNDFAKFHEDLNKQREDMPKTKLKRRIDKRHIKLMMQKLWLLRIALSLDNKFLFMKFFKVRQDYILPWGFTSKY</sequence>
<proteinExistence type="predicted"/>
<dbReference type="Proteomes" id="UP000828390">
    <property type="component" value="Unassembled WGS sequence"/>
</dbReference>
<accession>A0A9D4GJA0</accession>
<name>A0A9D4GJA0_DREPO</name>
<evidence type="ECO:0000313" key="2">
    <source>
        <dbReference type="Proteomes" id="UP000828390"/>
    </source>
</evidence>
<evidence type="ECO:0000313" key="1">
    <source>
        <dbReference type="EMBL" id="KAH3816491.1"/>
    </source>
</evidence>